<evidence type="ECO:0000256" key="1">
    <source>
        <dbReference type="SAM" id="MobiDB-lite"/>
    </source>
</evidence>
<dbReference type="EMBL" id="JAWXYG010000017">
    <property type="protein sequence ID" value="KAK4253176.1"/>
    <property type="molecule type" value="Genomic_DNA"/>
</dbReference>
<comment type="caution">
    <text evidence="2">The sequence shown here is derived from an EMBL/GenBank/DDBJ whole genome shotgun (WGS) entry which is preliminary data.</text>
</comment>
<feature type="compositionally biased region" description="Basic and acidic residues" evidence="1">
    <location>
        <begin position="257"/>
        <end position="271"/>
    </location>
</feature>
<name>A0AAE1ILU9_9FABA</name>
<reference evidence="2" key="1">
    <citation type="submission" date="2023-10" db="EMBL/GenBank/DDBJ databases">
        <title>Chromosome-level genome of the transformable northern wattle, Acacia crassicarpa.</title>
        <authorList>
            <person name="Massaro I."/>
            <person name="Sinha N.R."/>
            <person name="Poethig S."/>
            <person name="Leichty A.R."/>
        </authorList>
    </citation>
    <scope>NUCLEOTIDE SEQUENCE</scope>
    <source>
        <strain evidence="2">Acra3RX</strain>
        <tissue evidence="2">Leaf</tissue>
    </source>
</reference>
<evidence type="ECO:0008006" key="4">
    <source>
        <dbReference type="Google" id="ProtNLM"/>
    </source>
</evidence>
<dbReference type="AlphaFoldDB" id="A0AAE1ILU9"/>
<dbReference type="InterPro" id="IPR039928">
    <property type="entry name" value="LNK"/>
</dbReference>
<dbReference type="GO" id="GO:0006355">
    <property type="term" value="P:regulation of DNA-templated transcription"/>
    <property type="evidence" value="ECO:0007669"/>
    <property type="project" value="InterPro"/>
</dbReference>
<proteinExistence type="predicted"/>
<dbReference type="PANTHER" id="PTHR33334:SF10">
    <property type="entry name" value="PROTEIN LNK4"/>
    <property type="match status" value="1"/>
</dbReference>
<sequence length="379" mass="42723">MDWYCGSGINDVLVPTHEDVWDRLPSPDTWSNWGMNASEGFNSPKKFSTMDTSSREVEFNFNDESFNNEIELESSLLEKAQSSSSSVCGGLPEQSIQQTALSCDQLQDVSRFEHMDDIFLDSMLEALPNVENLRTSSGLSSNLQFGNAPGGLPQGIEVSNFVPCNSTYDDYQDVKVPPVKFLGPFEQSSTDEGINQQSFVEESILQDLEMAISLFSDKTRICFRDALYRLARNTQQQHVVQDQNVDPSTQRTAPQTDHSETTRYEEKKPMESETNSIDRAIANLMFNKMDINVQELPLTTSSVHSKQETNETKHRRGKPSKALNQGQTFHHNHPCPYPLNLKSNGAEVPRFDQTNLQTAADSRVMHKDPTKKSFMLEFG</sequence>
<dbReference type="GO" id="GO:0007623">
    <property type="term" value="P:circadian rhythm"/>
    <property type="evidence" value="ECO:0007669"/>
    <property type="project" value="InterPro"/>
</dbReference>
<dbReference type="Proteomes" id="UP001293593">
    <property type="component" value="Unassembled WGS sequence"/>
</dbReference>
<feature type="compositionally biased region" description="Low complexity" evidence="1">
    <location>
        <begin position="237"/>
        <end position="246"/>
    </location>
</feature>
<dbReference type="PANTHER" id="PTHR33334">
    <property type="entry name" value="PROTEIN LNK1"/>
    <property type="match status" value="1"/>
</dbReference>
<gene>
    <name evidence="2" type="ORF">QN277_010774</name>
</gene>
<evidence type="ECO:0000313" key="3">
    <source>
        <dbReference type="Proteomes" id="UP001293593"/>
    </source>
</evidence>
<feature type="region of interest" description="Disordered" evidence="1">
    <location>
        <begin position="299"/>
        <end position="333"/>
    </location>
</feature>
<accession>A0AAE1ILU9</accession>
<keyword evidence="3" id="KW-1185">Reference proteome</keyword>
<evidence type="ECO:0000313" key="2">
    <source>
        <dbReference type="EMBL" id="KAK4253176.1"/>
    </source>
</evidence>
<feature type="region of interest" description="Disordered" evidence="1">
    <location>
        <begin position="237"/>
        <end position="275"/>
    </location>
</feature>
<organism evidence="2 3">
    <name type="scientific">Acacia crassicarpa</name>
    <name type="common">northern wattle</name>
    <dbReference type="NCBI Taxonomy" id="499986"/>
    <lineage>
        <taxon>Eukaryota</taxon>
        <taxon>Viridiplantae</taxon>
        <taxon>Streptophyta</taxon>
        <taxon>Embryophyta</taxon>
        <taxon>Tracheophyta</taxon>
        <taxon>Spermatophyta</taxon>
        <taxon>Magnoliopsida</taxon>
        <taxon>eudicotyledons</taxon>
        <taxon>Gunneridae</taxon>
        <taxon>Pentapetalae</taxon>
        <taxon>rosids</taxon>
        <taxon>fabids</taxon>
        <taxon>Fabales</taxon>
        <taxon>Fabaceae</taxon>
        <taxon>Caesalpinioideae</taxon>
        <taxon>mimosoid clade</taxon>
        <taxon>Acacieae</taxon>
        <taxon>Acacia</taxon>
    </lineage>
</organism>
<feature type="compositionally biased region" description="Polar residues" evidence="1">
    <location>
        <begin position="247"/>
        <end position="256"/>
    </location>
</feature>
<protein>
    <recommendedName>
        <fullName evidence="4">Protein LNK3</fullName>
    </recommendedName>
</protein>